<evidence type="ECO:0000256" key="2">
    <source>
        <dbReference type="SAM" id="MobiDB-lite"/>
    </source>
</evidence>
<accession>A0A1V3XGY9</accession>
<dbReference type="Gene3D" id="2.60.120.260">
    <property type="entry name" value="Galactose-binding domain-like"/>
    <property type="match status" value="1"/>
</dbReference>
<feature type="compositionally biased region" description="Polar residues" evidence="2">
    <location>
        <begin position="1"/>
        <end position="11"/>
    </location>
</feature>
<dbReference type="NCBIfam" id="TIGR00976">
    <property type="entry name" value="CocE_NonD"/>
    <property type="match status" value="1"/>
</dbReference>
<feature type="region of interest" description="Disordered" evidence="2">
    <location>
        <begin position="537"/>
        <end position="579"/>
    </location>
</feature>
<sequence length="579" mass="64530">MATAGRSSVRTQPDLRNRQTPGHGYRSPADVLVERDVDVITRDGTVLRVNVFRRSGGAAQPVIISIHPYGKDDLPTRRRKRWTVPRLYRALRQPKPVKFSALTGWEAPDPVWWTAHGFTVVNADSRGCGRSNGTGRLLSAQEAEDTYDLVQWAAHQPWSDGRVVMLGVSYLAISQYAVAALQPPALRAICPWEGFTDAYRDLAFPGGIREIGFTRFWSRNVRRTRQAYDLEQMQADHPLRDEQWRAIVPDLSAITVPMLVCGSFSDNNLHSRGSIRAFTDGGSRHARLYTHRGGKWETFYSESALAEQLEFFRDVLDGAPTSRSVRLEVREDRDTIAAVREEAEWPLARTRWRPMYLAAAGMLTAERPPRAGSVTFETHSRAASFNWTVPYDIELTGPMAARLWVQLDGGQDVNLFVGVEKWRDGRFVGFEGSYGWGRDRVTTGWQRVALRDLDPEASRPWQPVPACVRAQPATPGDVVAVDIALGPSATLFRAGEQLRLVIAGRWLSPRNPLTGQFPAAYPDPPRSRITLRWGPATTPTCWSQKSPDPLTAGQSRSRHVAGRAATKPGVNRAGCNECG</sequence>
<dbReference type="InterPro" id="IPR029058">
    <property type="entry name" value="AB_hydrolase_fold"/>
</dbReference>
<dbReference type="Proteomes" id="UP000189229">
    <property type="component" value="Unassembled WGS sequence"/>
</dbReference>
<feature type="region of interest" description="Disordered" evidence="2">
    <location>
        <begin position="1"/>
        <end position="28"/>
    </location>
</feature>
<organism evidence="4 5">
    <name type="scientific">Mycobacterium kansasii</name>
    <dbReference type="NCBI Taxonomy" id="1768"/>
    <lineage>
        <taxon>Bacteria</taxon>
        <taxon>Bacillati</taxon>
        <taxon>Actinomycetota</taxon>
        <taxon>Actinomycetes</taxon>
        <taxon>Mycobacteriales</taxon>
        <taxon>Mycobacteriaceae</taxon>
        <taxon>Mycobacterium</taxon>
    </lineage>
</organism>
<dbReference type="SUPFAM" id="SSF53474">
    <property type="entry name" value="alpha/beta-Hydrolases"/>
    <property type="match status" value="1"/>
</dbReference>
<dbReference type="GO" id="GO:0008239">
    <property type="term" value="F:dipeptidyl-peptidase activity"/>
    <property type="evidence" value="ECO:0007669"/>
    <property type="project" value="InterPro"/>
</dbReference>
<dbReference type="EMBL" id="MVBM01000002">
    <property type="protein sequence ID" value="OOK78475.1"/>
    <property type="molecule type" value="Genomic_DNA"/>
</dbReference>
<comment type="caution">
    <text evidence="4">The sequence shown here is derived from an EMBL/GenBank/DDBJ whole genome shotgun (WGS) entry which is preliminary data.</text>
</comment>
<evidence type="ECO:0000313" key="4">
    <source>
        <dbReference type="EMBL" id="OOK78475.1"/>
    </source>
</evidence>
<evidence type="ECO:0000256" key="1">
    <source>
        <dbReference type="ARBA" id="ARBA00022801"/>
    </source>
</evidence>
<evidence type="ECO:0000313" key="5">
    <source>
        <dbReference type="Proteomes" id="UP000189229"/>
    </source>
</evidence>
<dbReference type="PANTHER" id="PTHR43056:SF10">
    <property type="entry name" value="COCE_NOND FAMILY, PUTATIVE (AFU_ORTHOLOGUE AFUA_7G00600)-RELATED"/>
    <property type="match status" value="1"/>
</dbReference>
<dbReference type="SUPFAM" id="SSF49785">
    <property type="entry name" value="Galactose-binding domain-like"/>
    <property type="match status" value="1"/>
</dbReference>
<dbReference type="Gene3D" id="3.40.50.1820">
    <property type="entry name" value="alpha/beta hydrolase"/>
    <property type="match status" value="1"/>
</dbReference>
<dbReference type="InterPro" id="IPR050585">
    <property type="entry name" value="Xaa-Pro_dipeptidyl-ppase/CocE"/>
</dbReference>
<dbReference type="AlphaFoldDB" id="A0A1V3XGY9"/>
<keyword evidence="1 4" id="KW-0378">Hydrolase</keyword>
<dbReference type="Pfam" id="PF02129">
    <property type="entry name" value="Peptidase_S15"/>
    <property type="match status" value="1"/>
</dbReference>
<feature type="domain" description="Xaa-Pro dipeptidyl-peptidase C-terminal" evidence="3">
    <location>
        <begin position="309"/>
        <end position="542"/>
    </location>
</feature>
<protein>
    <submittedName>
        <fullName evidence="4">Hydrolase CocE/NonD family protein</fullName>
    </submittedName>
</protein>
<gene>
    <name evidence="4" type="ORF">BZL30_2305</name>
</gene>
<dbReference type="InterPro" id="IPR000383">
    <property type="entry name" value="Xaa-Pro-like_dom"/>
</dbReference>
<dbReference type="PANTHER" id="PTHR43056">
    <property type="entry name" value="PEPTIDASE S9 PROLYL OLIGOPEPTIDASE"/>
    <property type="match status" value="1"/>
</dbReference>
<dbReference type="InterPro" id="IPR005674">
    <property type="entry name" value="CocE/Ser_esterase"/>
</dbReference>
<feature type="compositionally biased region" description="Polar residues" evidence="2">
    <location>
        <begin position="537"/>
        <end position="546"/>
    </location>
</feature>
<dbReference type="InterPro" id="IPR008979">
    <property type="entry name" value="Galactose-bd-like_sf"/>
</dbReference>
<name>A0A1V3XGY9_MYCKA</name>
<evidence type="ECO:0000259" key="3">
    <source>
        <dbReference type="SMART" id="SM00939"/>
    </source>
</evidence>
<dbReference type="Gene3D" id="1.10.3020.20">
    <property type="match status" value="1"/>
</dbReference>
<dbReference type="SMART" id="SM00939">
    <property type="entry name" value="PepX_C"/>
    <property type="match status" value="1"/>
</dbReference>
<dbReference type="Pfam" id="PF08530">
    <property type="entry name" value="PepX_C"/>
    <property type="match status" value="1"/>
</dbReference>
<reference evidence="4 5" key="1">
    <citation type="submission" date="2017-02" db="EMBL/GenBank/DDBJ databases">
        <title>Complete genome sequences of Mycobacterium kansasii strains isolated from rhesus macaques.</title>
        <authorList>
            <person name="Panda A."/>
            <person name="Nagaraj S."/>
            <person name="Zhao X."/>
            <person name="Tettelin H."/>
            <person name="Detolla L.J."/>
        </authorList>
    </citation>
    <scope>NUCLEOTIDE SEQUENCE [LARGE SCALE GENOMIC DNA]</scope>
    <source>
        <strain evidence="4 5">11-3813</strain>
    </source>
</reference>
<proteinExistence type="predicted"/>
<dbReference type="InterPro" id="IPR013736">
    <property type="entry name" value="Xaa-Pro_dipept_C"/>
</dbReference>